<keyword evidence="1" id="KW-0812">Transmembrane</keyword>
<protein>
    <submittedName>
        <fullName evidence="2">Uncharacterized protein</fullName>
    </submittedName>
</protein>
<dbReference type="OrthoDB" id="6120986at2"/>
<keyword evidence="1" id="KW-1133">Transmembrane helix</keyword>
<sequence>MSNKLRLWLHKRTNNPKRDLKILGIGFVTFFVGLLILGTAEFLLKSSVSQEILALLGLIILGIGIILAAFGYISLSLLRILRLISDNKNDRNPTP</sequence>
<dbReference type="Proteomes" id="UP000002171">
    <property type="component" value="Unassembled WGS sequence"/>
</dbReference>
<evidence type="ECO:0000313" key="3">
    <source>
        <dbReference type="Proteomes" id="UP000002171"/>
    </source>
</evidence>
<dbReference type="EMBL" id="AAOW01000032">
    <property type="protein sequence ID" value="EAR59779.1"/>
    <property type="molecule type" value="Genomic_DNA"/>
</dbReference>
<reference evidence="2 3" key="1">
    <citation type="submission" date="2006-02" db="EMBL/GenBank/DDBJ databases">
        <authorList>
            <person name="Pinhassi J."/>
            <person name="Pedros-Alio C."/>
            <person name="Ferriera S."/>
            <person name="Johnson J."/>
            <person name="Kravitz S."/>
            <person name="Halpern A."/>
            <person name="Remington K."/>
            <person name="Beeson K."/>
            <person name="Tran B."/>
            <person name="Rogers Y.-H."/>
            <person name="Friedman R."/>
            <person name="Venter J.C."/>
        </authorList>
    </citation>
    <scope>NUCLEOTIDE SEQUENCE [LARGE SCALE GENOMIC DNA]</scope>
    <source>
        <strain evidence="2 3">MED92</strain>
    </source>
</reference>
<feature type="transmembrane region" description="Helical" evidence="1">
    <location>
        <begin position="52"/>
        <end position="78"/>
    </location>
</feature>
<dbReference type="RefSeq" id="WP_007022152.1">
    <property type="nucleotide sequence ID" value="NZ_CH724126.1"/>
</dbReference>
<accession>A0A7U8C4I1</accession>
<gene>
    <name evidence="2" type="ORF">MED92_08455</name>
</gene>
<name>A0A7U8C4I1_NEPCE</name>
<evidence type="ECO:0000256" key="1">
    <source>
        <dbReference type="SAM" id="Phobius"/>
    </source>
</evidence>
<keyword evidence="1" id="KW-0472">Membrane</keyword>
<proteinExistence type="predicted"/>
<evidence type="ECO:0000313" key="2">
    <source>
        <dbReference type="EMBL" id="EAR59779.1"/>
    </source>
</evidence>
<feature type="transmembrane region" description="Helical" evidence="1">
    <location>
        <begin position="20"/>
        <end position="40"/>
    </location>
</feature>
<keyword evidence="3" id="KW-1185">Reference proteome</keyword>
<dbReference type="AlphaFoldDB" id="A0A7U8C4I1"/>
<organism evidence="2 3">
    <name type="scientific">Neptuniibacter caesariensis</name>
    <dbReference type="NCBI Taxonomy" id="207954"/>
    <lineage>
        <taxon>Bacteria</taxon>
        <taxon>Pseudomonadati</taxon>
        <taxon>Pseudomonadota</taxon>
        <taxon>Gammaproteobacteria</taxon>
        <taxon>Oceanospirillales</taxon>
        <taxon>Oceanospirillaceae</taxon>
        <taxon>Neptuniibacter</taxon>
    </lineage>
</organism>
<comment type="caution">
    <text evidence="2">The sequence shown here is derived from an EMBL/GenBank/DDBJ whole genome shotgun (WGS) entry which is preliminary data.</text>
</comment>